<feature type="binding site" evidence="9">
    <location>
        <begin position="176"/>
        <end position="183"/>
    </location>
    <ligand>
        <name>NAD(+)</name>
        <dbReference type="ChEBI" id="CHEBI:57540"/>
    </ligand>
</feature>
<evidence type="ECO:0000256" key="3">
    <source>
        <dbReference type="ARBA" id="ARBA00022827"/>
    </source>
</evidence>
<evidence type="ECO:0000256" key="10">
    <source>
        <dbReference type="PIRSR" id="PIRSR000350-4"/>
    </source>
</evidence>
<dbReference type="KEGG" id="moc:BB934_11575"/>
<dbReference type="PANTHER" id="PTHR43014:SF2">
    <property type="entry name" value="MERCURIC REDUCTASE"/>
    <property type="match status" value="1"/>
</dbReference>
<feature type="disulfide bond" description="Redox-active" evidence="10">
    <location>
        <begin position="42"/>
        <end position="47"/>
    </location>
</feature>
<dbReference type="Pfam" id="PF02852">
    <property type="entry name" value="Pyr_redox_dim"/>
    <property type="match status" value="1"/>
</dbReference>
<dbReference type="PRINTS" id="PR00411">
    <property type="entry name" value="PNDRDTASEI"/>
</dbReference>
<keyword evidence="3 9" id="KW-0274">FAD</keyword>
<evidence type="ECO:0000256" key="11">
    <source>
        <dbReference type="RuleBase" id="RU003691"/>
    </source>
</evidence>
<feature type="active site" description="Proton acceptor" evidence="8">
    <location>
        <position position="440"/>
    </location>
</feature>
<feature type="domain" description="Pyridine nucleotide-disulphide oxidoreductase dimerisation" evidence="12">
    <location>
        <begin position="345"/>
        <end position="448"/>
    </location>
</feature>
<comment type="cofactor">
    <cofactor evidence="9">
        <name>FAD</name>
        <dbReference type="ChEBI" id="CHEBI:57692"/>
    </cofactor>
    <text evidence="9">Binds 1 FAD per subunit.</text>
</comment>
<gene>
    <name evidence="14" type="ORF">BB934_11575</name>
</gene>
<dbReference type="SUPFAM" id="SSF51905">
    <property type="entry name" value="FAD/NAD(P)-binding domain"/>
    <property type="match status" value="1"/>
</dbReference>
<evidence type="ECO:0000256" key="6">
    <source>
        <dbReference type="ARBA" id="ARBA00023157"/>
    </source>
</evidence>
<evidence type="ECO:0000259" key="12">
    <source>
        <dbReference type="Pfam" id="PF02852"/>
    </source>
</evidence>
<evidence type="ECO:0000256" key="2">
    <source>
        <dbReference type="ARBA" id="ARBA00022630"/>
    </source>
</evidence>
<keyword evidence="9" id="KW-0520">NAD</keyword>
<keyword evidence="2 11" id="KW-0285">Flavoprotein</keyword>
<dbReference type="GO" id="GO:0050660">
    <property type="term" value="F:flavin adenine dinucleotide binding"/>
    <property type="evidence" value="ECO:0007669"/>
    <property type="project" value="TreeGrafter"/>
</dbReference>
<reference evidence="14" key="1">
    <citation type="submission" date="2016-07" db="EMBL/GenBank/DDBJ databases">
        <title>Microvirga ossetica sp. nov. a new species of rhizobia isolated from root nodules of the legume species Vicia alpestris Steven originated from North Ossetia region in the Caucasus.</title>
        <authorList>
            <person name="Safronova V.I."/>
            <person name="Kuznetsova I.G."/>
            <person name="Sazanova A.L."/>
            <person name="Belimov A."/>
            <person name="Andronov E."/>
            <person name="Osledkin Y.S."/>
            <person name="Onishchuk O.P."/>
            <person name="Kurchak O.N."/>
            <person name="Shaposhnikov A.I."/>
            <person name="Willems A."/>
            <person name="Tikhonovich I.A."/>
        </authorList>
    </citation>
    <scope>NUCLEOTIDE SEQUENCE [LARGE SCALE GENOMIC DNA]</scope>
    <source>
        <strain evidence="14">V5/3M</strain>
    </source>
</reference>
<protein>
    <submittedName>
        <fullName evidence="14">Mercuric reductase</fullName>
    </submittedName>
</protein>
<keyword evidence="5 11" id="KW-0560">Oxidoreductase</keyword>
<dbReference type="InterPro" id="IPR001100">
    <property type="entry name" value="Pyr_nuc-diS_OxRdtase"/>
</dbReference>
<dbReference type="SUPFAM" id="SSF55424">
    <property type="entry name" value="FAD/NAD-linked reductases, dimerisation (C-terminal) domain"/>
    <property type="match status" value="1"/>
</dbReference>
<accession>A0A1B2EFN1</accession>
<dbReference type="PIRSF" id="PIRSF000350">
    <property type="entry name" value="Mercury_reductase_MerA"/>
    <property type="match status" value="1"/>
</dbReference>
<organism evidence="14">
    <name type="scientific">Microvirga ossetica</name>
    <dbReference type="NCBI Taxonomy" id="1882682"/>
    <lineage>
        <taxon>Bacteria</taxon>
        <taxon>Pseudomonadati</taxon>
        <taxon>Pseudomonadota</taxon>
        <taxon>Alphaproteobacteria</taxon>
        <taxon>Hyphomicrobiales</taxon>
        <taxon>Methylobacteriaceae</taxon>
        <taxon>Microvirga</taxon>
    </lineage>
</organism>
<dbReference type="RefSeq" id="WP_099509788.1">
    <property type="nucleotide sequence ID" value="NZ_CP016616.1"/>
</dbReference>
<feature type="binding site" evidence="9">
    <location>
        <position position="199"/>
    </location>
    <ligand>
        <name>NAD(+)</name>
        <dbReference type="ChEBI" id="CHEBI:57540"/>
    </ligand>
</feature>
<feature type="binding site" evidence="9">
    <location>
        <position position="266"/>
    </location>
    <ligand>
        <name>NAD(+)</name>
        <dbReference type="ChEBI" id="CHEBI:57540"/>
    </ligand>
</feature>
<dbReference type="PANTHER" id="PTHR43014">
    <property type="entry name" value="MERCURIC REDUCTASE"/>
    <property type="match status" value="1"/>
</dbReference>
<evidence type="ECO:0000313" key="14">
    <source>
        <dbReference type="EMBL" id="ANY78786.1"/>
    </source>
</evidence>
<dbReference type="Gene3D" id="3.50.50.60">
    <property type="entry name" value="FAD/NAD(P)-binding domain"/>
    <property type="match status" value="2"/>
</dbReference>
<dbReference type="InterPro" id="IPR004099">
    <property type="entry name" value="Pyr_nucl-diS_OxRdtase_dimer"/>
</dbReference>
<dbReference type="GO" id="GO:0003955">
    <property type="term" value="F:NAD(P)H dehydrogenase (quinone) activity"/>
    <property type="evidence" value="ECO:0007669"/>
    <property type="project" value="TreeGrafter"/>
</dbReference>
<keyword evidence="7 11" id="KW-0676">Redox-active center</keyword>
<dbReference type="InterPro" id="IPR023753">
    <property type="entry name" value="FAD/NAD-binding_dom"/>
</dbReference>
<dbReference type="NCBIfam" id="NF004992">
    <property type="entry name" value="PRK06370.1-4"/>
    <property type="match status" value="1"/>
</dbReference>
<dbReference type="PRINTS" id="PR00368">
    <property type="entry name" value="FADPNR"/>
</dbReference>
<evidence type="ECO:0000256" key="9">
    <source>
        <dbReference type="PIRSR" id="PIRSR000350-3"/>
    </source>
</evidence>
<dbReference type="PROSITE" id="PS00076">
    <property type="entry name" value="PYRIDINE_REDOX_1"/>
    <property type="match status" value="1"/>
</dbReference>
<keyword evidence="4" id="KW-0521">NADP</keyword>
<evidence type="ECO:0000256" key="4">
    <source>
        <dbReference type="ARBA" id="ARBA00022857"/>
    </source>
</evidence>
<evidence type="ECO:0000259" key="13">
    <source>
        <dbReference type="Pfam" id="PF07992"/>
    </source>
</evidence>
<keyword evidence="6" id="KW-1015">Disulfide bond</keyword>
<feature type="domain" description="FAD/NAD(P)-binding" evidence="13">
    <location>
        <begin position="6"/>
        <end position="320"/>
    </location>
</feature>
<evidence type="ECO:0000256" key="1">
    <source>
        <dbReference type="ARBA" id="ARBA00007532"/>
    </source>
</evidence>
<comment type="similarity">
    <text evidence="1 11">Belongs to the class-I pyridine nucleotide-disulfide oxidoreductase family.</text>
</comment>
<dbReference type="AlphaFoldDB" id="A0A1B2EFN1"/>
<evidence type="ECO:0000256" key="7">
    <source>
        <dbReference type="ARBA" id="ARBA00023284"/>
    </source>
</evidence>
<dbReference type="Gene3D" id="3.30.390.30">
    <property type="match status" value="1"/>
</dbReference>
<name>A0A1B2EFN1_9HYPH</name>
<sequence length="458" mass="48517">MTQTFDAIVVGAGQAGPSLAARLVAAGMKVAVVERKLIGGTCVNTGCMPTKTLVASAYAAHLARRGADYGIATGPVGIDMKKVKARADTVSTNARTNLETWLRGMDGVTVIVGHARFEGPDTLRVGDELLQAPRIFLNVGGRASVPDMPGVGTVDYLTNTSILQLDAVPRHLVVVGGSYIGLEFAQMYRRFGAEVTIVEKGPRLIAREDEDVSEAIRDILSAERIAIRTNATCIGFKPHADGVAVDVDCTSGDPFVVGSHVLLAVGRRPNTDDLDLDKAGVTTDARGNIVVDESLATTVPGIWALGDCNGRGAFTHTAYNDYEIVAANLLDGAARRVSERILGYALYIDPPLGRVGVTETEARKSGRRLLVSKRPMTRVGRAIEKDETKGFMKVVADAETKEILGAAILGTGGDEAIHGVLDMMNAKTAYPTLQWAVPIHPTVSELIPTVLGDLKPAI</sequence>
<evidence type="ECO:0000256" key="5">
    <source>
        <dbReference type="ARBA" id="ARBA00023002"/>
    </source>
</evidence>
<keyword evidence="9" id="KW-0547">Nucleotide-binding</keyword>
<dbReference type="Pfam" id="PF07992">
    <property type="entry name" value="Pyr_redox_2"/>
    <property type="match status" value="1"/>
</dbReference>
<feature type="binding site" evidence="9">
    <location>
        <position position="51"/>
    </location>
    <ligand>
        <name>FAD</name>
        <dbReference type="ChEBI" id="CHEBI:57692"/>
    </ligand>
</feature>
<dbReference type="GO" id="GO:0016668">
    <property type="term" value="F:oxidoreductase activity, acting on a sulfur group of donors, NAD(P) as acceptor"/>
    <property type="evidence" value="ECO:0007669"/>
    <property type="project" value="InterPro"/>
</dbReference>
<dbReference type="EMBL" id="CP016616">
    <property type="protein sequence ID" value="ANY78786.1"/>
    <property type="molecule type" value="Genomic_DNA"/>
</dbReference>
<feature type="binding site" evidence="9">
    <location>
        <position position="307"/>
    </location>
    <ligand>
        <name>FAD</name>
        <dbReference type="ChEBI" id="CHEBI:57692"/>
    </ligand>
</feature>
<dbReference type="InterPro" id="IPR036188">
    <property type="entry name" value="FAD/NAD-bd_sf"/>
</dbReference>
<proteinExistence type="inferred from homology"/>
<dbReference type="InterPro" id="IPR012999">
    <property type="entry name" value="Pyr_OxRdtase_I_AS"/>
</dbReference>
<dbReference type="OrthoDB" id="9776382at2"/>
<evidence type="ECO:0000256" key="8">
    <source>
        <dbReference type="PIRSR" id="PIRSR000350-2"/>
    </source>
</evidence>
<dbReference type="InterPro" id="IPR016156">
    <property type="entry name" value="FAD/NAD-linked_Rdtase_dimer_sf"/>
</dbReference>